<accession>A0ABX8QRU5</accession>
<dbReference type="RefSeq" id="WP_231334553.1">
    <property type="nucleotide sequence ID" value="NZ_CP059572.1"/>
</dbReference>
<dbReference type="Proteomes" id="UP001049518">
    <property type="component" value="Chromosome"/>
</dbReference>
<organism evidence="2 3">
    <name type="scientific">Actinomadura graeca</name>
    <dbReference type="NCBI Taxonomy" id="2750812"/>
    <lineage>
        <taxon>Bacteria</taxon>
        <taxon>Bacillati</taxon>
        <taxon>Actinomycetota</taxon>
        <taxon>Actinomycetes</taxon>
        <taxon>Streptosporangiales</taxon>
        <taxon>Thermomonosporaceae</taxon>
        <taxon>Actinomadura</taxon>
    </lineage>
</organism>
<evidence type="ECO:0000313" key="2">
    <source>
        <dbReference type="EMBL" id="QXJ21405.1"/>
    </source>
</evidence>
<evidence type="ECO:0000256" key="1">
    <source>
        <dbReference type="SAM" id="MobiDB-lite"/>
    </source>
</evidence>
<gene>
    <name evidence="2" type="ORF">AGRA3207_002255</name>
</gene>
<sequence length="57" mass="5455">MVRGVAGRGAGDVAGGSDTDGDGSGSVSCWASGIGGDEPACIGRGGSWTLRGASRRT</sequence>
<feature type="region of interest" description="Disordered" evidence="1">
    <location>
        <begin position="1"/>
        <end position="26"/>
    </location>
</feature>
<name>A0ABX8QRU5_9ACTN</name>
<reference evidence="2" key="1">
    <citation type="submission" date="2020-07" db="EMBL/GenBank/DDBJ databases">
        <authorList>
            <person name="Tarantini F.S."/>
            <person name="Hong K.W."/>
            <person name="Chan K.G."/>
        </authorList>
    </citation>
    <scope>NUCLEOTIDE SEQUENCE</scope>
    <source>
        <strain evidence="2">32-07</strain>
    </source>
</reference>
<keyword evidence="3" id="KW-1185">Reference proteome</keyword>
<proteinExistence type="predicted"/>
<dbReference type="EMBL" id="CP059572">
    <property type="protein sequence ID" value="QXJ21405.1"/>
    <property type="molecule type" value="Genomic_DNA"/>
</dbReference>
<feature type="compositionally biased region" description="Gly residues" evidence="1">
    <location>
        <begin position="1"/>
        <end position="14"/>
    </location>
</feature>
<evidence type="ECO:0000313" key="3">
    <source>
        <dbReference type="Proteomes" id="UP001049518"/>
    </source>
</evidence>
<protein>
    <submittedName>
        <fullName evidence="2">Uncharacterized protein</fullName>
    </submittedName>
</protein>